<dbReference type="EMBL" id="BLXT01001235">
    <property type="protein sequence ID" value="GFN83805.1"/>
    <property type="molecule type" value="Genomic_DNA"/>
</dbReference>
<keyword evidence="2" id="KW-1185">Reference proteome</keyword>
<sequence>MLKNTWSVAPYLSLHNDESCLPLVKICSRSFHNNLARVTGQPVHKKMISGFQALRQARVPEAGLETATEGSLQISGRRTPRAAVFQSSYCSTHPSRACGLVTGVTQTCKAHSSPGPRALATALVFTLSHGLRGRVSKDLINR</sequence>
<protein>
    <submittedName>
        <fullName evidence="1">Uncharacterized protein</fullName>
    </submittedName>
</protein>
<reference evidence="1 2" key="1">
    <citation type="journal article" date="2021" name="Elife">
        <title>Chloroplast acquisition without the gene transfer in kleptoplastic sea slugs, Plakobranchus ocellatus.</title>
        <authorList>
            <person name="Maeda T."/>
            <person name="Takahashi S."/>
            <person name="Yoshida T."/>
            <person name="Shimamura S."/>
            <person name="Takaki Y."/>
            <person name="Nagai Y."/>
            <person name="Toyoda A."/>
            <person name="Suzuki Y."/>
            <person name="Arimoto A."/>
            <person name="Ishii H."/>
            <person name="Satoh N."/>
            <person name="Nishiyama T."/>
            <person name="Hasebe M."/>
            <person name="Maruyama T."/>
            <person name="Minagawa J."/>
            <person name="Obokata J."/>
            <person name="Shigenobu S."/>
        </authorList>
    </citation>
    <scope>NUCLEOTIDE SEQUENCE [LARGE SCALE GENOMIC DNA]</scope>
</reference>
<evidence type="ECO:0000313" key="1">
    <source>
        <dbReference type="EMBL" id="GFN83805.1"/>
    </source>
</evidence>
<evidence type="ECO:0000313" key="2">
    <source>
        <dbReference type="Proteomes" id="UP000735302"/>
    </source>
</evidence>
<organism evidence="1 2">
    <name type="scientific">Plakobranchus ocellatus</name>
    <dbReference type="NCBI Taxonomy" id="259542"/>
    <lineage>
        <taxon>Eukaryota</taxon>
        <taxon>Metazoa</taxon>
        <taxon>Spiralia</taxon>
        <taxon>Lophotrochozoa</taxon>
        <taxon>Mollusca</taxon>
        <taxon>Gastropoda</taxon>
        <taxon>Heterobranchia</taxon>
        <taxon>Euthyneura</taxon>
        <taxon>Panpulmonata</taxon>
        <taxon>Sacoglossa</taxon>
        <taxon>Placobranchoidea</taxon>
        <taxon>Plakobranchidae</taxon>
        <taxon>Plakobranchus</taxon>
    </lineage>
</organism>
<gene>
    <name evidence="1" type="ORF">PoB_001031100</name>
</gene>
<proteinExistence type="predicted"/>
<accession>A0AAV3YKJ5</accession>
<name>A0AAV3YKJ5_9GAST</name>
<dbReference type="AlphaFoldDB" id="A0AAV3YKJ5"/>
<dbReference type="Proteomes" id="UP000735302">
    <property type="component" value="Unassembled WGS sequence"/>
</dbReference>
<comment type="caution">
    <text evidence="1">The sequence shown here is derived from an EMBL/GenBank/DDBJ whole genome shotgun (WGS) entry which is preliminary data.</text>
</comment>